<dbReference type="AlphaFoldDB" id="A0A0N0PFF5"/>
<comment type="caution">
    <text evidence="1">The sequence shown here is derived from an EMBL/GenBank/DDBJ whole genome shotgun (WGS) entry which is preliminary data.</text>
</comment>
<reference evidence="1 2" key="1">
    <citation type="journal article" date="2015" name="Nat. Commun.">
        <title>Outbred genome sequencing and CRISPR/Cas9 gene editing in butterflies.</title>
        <authorList>
            <person name="Li X."/>
            <person name="Fan D."/>
            <person name="Zhang W."/>
            <person name="Liu G."/>
            <person name="Zhang L."/>
            <person name="Zhao L."/>
            <person name="Fang X."/>
            <person name="Chen L."/>
            <person name="Dong Y."/>
            <person name="Chen Y."/>
            <person name="Ding Y."/>
            <person name="Zhao R."/>
            <person name="Feng M."/>
            <person name="Zhu Y."/>
            <person name="Feng Y."/>
            <person name="Jiang X."/>
            <person name="Zhu D."/>
            <person name="Xiang H."/>
            <person name="Feng X."/>
            <person name="Li S."/>
            <person name="Wang J."/>
            <person name="Zhang G."/>
            <person name="Kronforst M.R."/>
            <person name="Wang W."/>
        </authorList>
    </citation>
    <scope>NUCLEOTIDE SEQUENCE [LARGE SCALE GENOMIC DNA]</scope>
    <source>
        <strain evidence="1">Ya'a_city_454_Px</strain>
        <tissue evidence="1">Whole body</tissue>
    </source>
</reference>
<proteinExistence type="predicted"/>
<dbReference type="Proteomes" id="UP000053268">
    <property type="component" value="Unassembled WGS sequence"/>
</dbReference>
<gene>
    <name evidence="1" type="ORF">RR46_00560</name>
</gene>
<sequence>MNERRDSSSFRGVLYHALMRRPSLLKGIAGFTGRSSRRSRTACTSLLVMHRDPFDVGLSAVREPMGGAATIDMVLC</sequence>
<evidence type="ECO:0000313" key="2">
    <source>
        <dbReference type="Proteomes" id="UP000053268"/>
    </source>
</evidence>
<organism evidence="1 2">
    <name type="scientific">Papilio xuthus</name>
    <name type="common">Asian swallowtail butterfly</name>
    <dbReference type="NCBI Taxonomy" id="66420"/>
    <lineage>
        <taxon>Eukaryota</taxon>
        <taxon>Metazoa</taxon>
        <taxon>Ecdysozoa</taxon>
        <taxon>Arthropoda</taxon>
        <taxon>Hexapoda</taxon>
        <taxon>Insecta</taxon>
        <taxon>Pterygota</taxon>
        <taxon>Neoptera</taxon>
        <taxon>Endopterygota</taxon>
        <taxon>Lepidoptera</taxon>
        <taxon>Glossata</taxon>
        <taxon>Ditrysia</taxon>
        <taxon>Papilionoidea</taxon>
        <taxon>Papilionidae</taxon>
        <taxon>Papilioninae</taxon>
        <taxon>Papilio</taxon>
    </lineage>
</organism>
<dbReference type="EMBL" id="LADI01017202">
    <property type="protein sequence ID" value="KPJ20822.1"/>
    <property type="molecule type" value="Genomic_DNA"/>
</dbReference>
<protein>
    <submittedName>
        <fullName evidence="1">Uncharacterized protein</fullName>
    </submittedName>
</protein>
<evidence type="ECO:0000313" key="1">
    <source>
        <dbReference type="EMBL" id="KPJ20822.1"/>
    </source>
</evidence>
<keyword evidence="2" id="KW-1185">Reference proteome</keyword>
<accession>A0A0N0PFF5</accession>
<name>A0A0N0PFF5_PAPXU</name>